<proteinExistence type="predicted"/>
<dbReference type="OrthoDB" id="5275938at2759"/>
<dbReference type="EMBL" id="FJOG01000027">
    <property type="protein sequence ID" value="CZR64662.1"/>
    <property type="molecule type" value="Genomic_DNA"/>
</dbReference>
<evidence type="ECO:0000313" key="1">
    <source>
        <dbReference type="EMBL" id="CZR64662.1"/>
    </source>
</evidence>
<organism evidence="1 2">
    <name type="scientific">Phialocephala subalpina</name>
    <dbReference type="NCBI Taxonomy" id="576137"/>
    <lineage>
        <taxon>Eukaryota</taxon>
        <taxon>Fungi</taxon>
        <taxon>Dikarya</taxon>
        <taxon>Ascomycota</taxon>
        <taxon>Pezizomycotina</taxon>
        <taxon>Leotiomycetes</taxon>
        <taxon>Helotiales</taxon>
        <taxon>Mollisiaceae</taxon>
        <taxon>Phialocephala</taxon>
        <taxon>Phialocephala fortinii species complex</taxon>
    </lineage>
</organism>
<dbReference type="AlphaFoldDB" id="A0A1L7XI07"/>
<dbReference type="Proteomes" id="UP000184330">
    <property type="component" value="Unassembled WGS sequence"/>
</dbReference>
<protein>
    <recommendedName>
        <fullName evidence="3">Nuclear pore protein</fullName>
    </recommendedName>
</protein>
<name>A0A1L7XI07_9HELO</name>
<evidence type="ECO:0000313" key="2">
    <source>
        <dbReference type="Proteomes" id="UP000184330"/>
    </source>
</evidence>
<reference evidence="1 2" key="1">
    <citation type="submission" date="2016-03" db="EMBL/GenBank/DDBJ databases">
        <authorList>
            <person name="Ploux O."/>
        </authorList>
    </citation>
    <scope>NUCLEOTIDE SEQUENCE [LARGE SCALE GENOMIC DNA]</scope>
    <source>
        <strain evidence="1 2">UAMH 11012</strain>
    </source>
</reference>
<sequence length="273" mass="30518">MCLASKVWKKFIYPPWAPSQQTLSVIERLTAPKPALCAPPVDKLDFREDDGDALLLLLRVAHIQFKHIKSTLSSDLLHGVAELCDIYGCVELIKPWLSTWWDNSNIQFGRGEFAYRWLFAAWVFGFDRVFATTAKAIAWVIDADGNVPYGGAGVQVSLKTEKLPPGILDNILEARQNAIEKILETPKSRVAQLTYSSRKMCLRNPCCDDIFLGSLIRTLASLDLLTTESLIPDASQWARSANDLFQAISGLPRWPKQVSKLCWTLARGTPVLT</sequence>
<accession>A0A1L7XI07</accession>
<dbReference type="STRING" id="576137.A0A1L7XI07"/>
<keyword evidence="2" id="KW-1185">Reference proteome</keyword>
<evidence type="ECO:0008006" key="3">
    <source>
        <dbReference type="Google" id="ProtNLM"/>
    </source>
</evidence>
<gene>
    <name evidence="1" type="ORF">PAC_14560</name>
</gene>